<feature type="transmembrane region" description="Helical" evidence="21">
    <location>
        <begin position="404"/>
        <end position="429"/>
    </location>
</feature>
<keyword evidence="13" id="KW-1278">Translocase</keyword>
<evidence type="ECO:0000256" key="16">
    <source>
        <dbReference type="ARBA" id="ARBA00023065"/>
    </source>
</evidence>
<reference evidence="24 25" key="1">
    <citation type="submission" date="2009-04" db="EMBL/GenBank/DDBJ databases">
        <authorList>
            <person name="Qin X."/>
            <person name="Bachman B."/>
            <person name="Battles P."/>
            <person name="Bell A."/>
            <person name="Bess C."/>
            <person name="Bickham C."/>
            <person name="Chaboub L."/>
            <person name="Chen D."/>
            <person name="Coyle M."/>
            <person name="Deiros D.R."/>
            <person name="Dinh H."/>
            <person name="Forbes L."/>
            <person name="Fowler G."/>
            <person name="Francisco L."/>
            <person name="Fu Q."/>
            <person name="Gubbala S."/>
            <person name="Hale W."/>
            <person name="Han Y."/>
            <person name="Hemphill L."/>
            <person name="Highlander S.K."/>
            <person name="Hirani K."/>
            <person name="Hogues M."/>
            <person name="Jackson L."/>
            <person name="Jakkamsetti A."/>
            <person name="Javaid M."/>
            <person name="Jiang H."/>
            <person name="Korchina V."/>
            <person name="Kovar C."/>
            <person name="Lara F."/>
            <person name="Lee S."/>
            <person name="Mata R."/>
            <person name="Mathew T."/>
            <person name="Moen C."/>
            <person name="Morales K."/>
            <person name="Munidasa M."/>
            <person name="Nazareth L."/>
            <person name="Ngo R."/>
            <person name="Nguyen L."/>
            <person name="Okwuonu G."/>
            <person name="Ongeri F."/>
            <person name="Patil S."/>
            <person name="Petrosino J."/>
            <person name="Pham C."/>
            <person name="Pham P."/>
            <person name="Pu L.-L."/>
            <person name="Puazo M."/>
            <person name="Raj R."/>
            <person name="Reid J."/>
            <person name="Rouhana J."/>
            <person name="Saada N."/>
            <person name="Shang Y."/>
            <person name="Simmons D."/>
            <person name="Thornton R."/>
            <person name="Warren J."/>
            <person name="Weissenberger G."/>
            <person name="Zhang J."/>
            <person name="Zhang L."/>
            <person name="Zhou C."/>
            <person name="Zhu D."/>
            <person name="Muzny D."/>
            <person name="Worley K."/>
            <person name="Gibbs R."/>
        </authorList>
    </citation>
    <scope>NUCLEOTIDE SEQUENCE [LARGE SCALE GENOMIC DNA]</scope>
    <source>
        <strain evidence="24 25">ATCC 43531</strain>
    </source>
</reference>
<dbReference type="GO" id="GO:0005886">
    <property type="term" value="C:plasma membrane"/>
    <property type="evidence" value="ECO:0007669"/>
    <property type="project" value="UniProtKB-SubCell"/>
</dbReference>
<dbReference type="GO" id="GO:0140581">
    <property type="term" value="F:P-type monovalent copper transporter activity"/>
    <property type="evidence" value="ECO:0007669"/>
    <property type="project" value="UniProtKB-EC"/>
</dbReference>
<feature type="transmembrane region" description="Helical" evidence="21">
    <location>
        <begin position="376"/>
        <end position="398"/>
    </location>
</feature>
<feature type="transmembrane region" description="Helical" evidence="21">
    <location>
        <begin position="224"/>
        <end position="242"/>
    </location>
</feature>
<dbReference type="FunFam" id="2.70.150.10:FF:000002">
    <property type="entry name" value="Copper-transporting ATPase 1, putative"/>
    <property type="match status" value="1"/>
</dbReference>
<keyword evidence="21" id="KW-1003">Cell membrane</keyword>
<evidence type="ECO:0000256" key="9">
    <source>
        <dbReference type="ARBA" id="ARBA00022741"/>
    </source>
</evidence>
<dbReference type="GO" id="GO:0055070">
    <property type="term" value="P:copper ion homeostasis"/>
    <property type="evidence" value="ECO:0007669"/>
    <property type="project" value="TreeGrafter"/>
</dbReference>
<evidence type="ECO:0000256" key="21">
    <source>
        <dbReference type="RuleBase" id="RU362081"/>
    </source>
</evidence>
<dbReference type="PRINTS" id="PR00941">
    <property type="entry name" value="CDATPASE"/>
</dbReference>
<evidence type="ECO:0000313" key="25">
    <source>
        <dbReference type="Proteomes" id="UP000005309"/>
    </source>
</evidence>
<protein>
    <recommendedName>
        <fullName evidence="4">Copper-exporting P-type ATPase</fullName>
        <ecNumber evidence="3">7.2.2.8</ecNumber>
    </recommendedName>
    <alternativeName>
        <fullName evidence="18">Copper-exporting P-type ATPase A</fullName>
    </alternativeName>
    <alternativeName>
        <fullName evidence="19">Cu(+)-exporting ATPase</fullName>
    </alternativeName>
</protein>
<feature type="transmembrane region" description="Helical" evidence="21">
    <location>
        <begin position="746"/>
        <end position="765"/>
    </location>
</feature>
<dbReference type="PANTHER" id="PTHR43520">
    <property type="entry name" value="ATP7, ISOFORM B"/>
    <property type="match status" value="1"/>
</dbReference>
<dbReference type="Pfam" id="PF00702">
    <property type="entry name" value="Hydrolase"/>
    <property type="match status" value="1"/>
</dbReference>
<comment type="caution">
    <text evidence="24">The sequence shown here is derived from an EMBL/GenBank/DDBJ whole genome shotgun (WGS) entry which is preliminary data.</text>
</comment>
<evidence type="ECO:0000259" key="23">
    <source>
        <dbReference type="PROSITE" id="PS50846"/>
    </source>
</evidence>
<dbReference type="PROSITE" id="PS00154">
    <property type="entry name" value="ATPASE_E1_E2"/>
    <property type="match status" value="1"/>
</dbReference>
<dbReference type="EMBL" id="ACLA01000005">
    <property type="protein sequence ID" value="EEQ49295.1"/>
    <property type="molecule type" value="Genomic_DNA"/>
</dbReference>
<evidence type="ECO:0000256" key="10">
    <source>
        <dbReference type="ARBA" id="ARBA00022796"/>
    </source>
</evidence>
<comment type="catalytic activity">
    <reaction evidence="20">
        <text>Cu(+)(in) + ATP + H2O = Cu(+)(out) + ADP + phosphate + H(+)</text>
        <dbReference type="Rhea" id="RHEA:25792"/>
        <dbReference type="ChEBI" id="CHEBI:15377"/>
        <dbReference type="ChEBI" id="CHEBI:15378"/>
        <dbReference type="ChEBI" id="CHEBI:30616"/>
        <dbReference type="ChEBI" id="CHEBI:43474"/>
        <dbReference type="ChEBI" id="CHEBI:49552"/>
        <dbReference type="ChEBI" id="CHEBI:456216"/>
        <dbReference type="EC" id="7.2.2.8"/>
    </reaction>
</comment>
<dbReference type="HOGENOM" id="CLU_001771_0_3_9"/>
<dbReference type="InterPro" id="IPR027256">
    <property type="entry name" value="P-typ_ATPase_IB"/>
</dbReference>
<keyword evidence="24" id="KW-0378">Hydrolase</keyword>
<dbReference type="InterPro" id="IPR006121">
    <property type="entry name" value="HMA_dom"/>
</dbReference>
<dbReference type="Gene3D" id="2.70.150.10">
    <property type="entry name" value="Calcium-transporting ATPase, cytoplasmic transduction domain A"/>
    <property type="match status" value="1"/>
</dbReference>
<keyword evidence="8" id="KW-0677">Repeat</keyword>
<feature type="transmembrane region" description="Helical" evidence="21">
    <location>
        <begin position="186"/>
        <end position="204"/>
    </location>
</feature>
<evidence type="ECO:0000256" key="11">
    <source>
        <dbReference type="ARBA" id="ARBA00022840"/>
    </source>
</evidence>
<dbReference type="SFLD" id="SFLDS00003">
    <property type="entry name" value="Haloacid_Dehalogenase"/>
    <property type="match status" value="1"/>
</dbReference>
<evidence type="ECO:0000256" key="12">
    <source>
        <dbReference type="ARBA" id="ARBA00022842"/>
    </source>
</evidence>
<evidence type="ECO:0000256" key="13">
    <source>
        <dbReference type="ARBA" id="ARBA00022967"/>
    </source>
</evidence>
<evidence type="ECO:0000256" key="2">
    <source>
        <dbReference type="ARBA" id="ARBA00006024"/>
    </source>
</evidence>
<keyword evidence="25" id="KW-1185">Reference proteome</keyword>
<dbReference type="PRINTS" id="PR00119">
    <property type="entry name" value="CATATPASE"/>
</dbReference>
<dbReference type="InterPro" id="IPR023298">
    <property type="entry name" value="ATPase_P-typ_TM_dom_sf"/>
</dbReference>
<feature type="transmembrane region" description="Helical" evidence="21">
    <location>
        <begin position="147"/>
        <end position="165"/>
    </location>
</feature>
<proteinExistence type="inferred from homology"/>
<dbReference type="STRING" id="638302.HMPREF0908_0363"/>
<evidence type="ECO:0000256" key="20">
    <source>
        <dbReference type="ARBA" id="ARBA00049289"/>
    </source>
</evidence>
<dbReference type="InterPro" id="IPR001757">
    <property type="entry name" value="P_typ_ATPase"/>
</dbReference>
<dbReference type="GO" id="GO:0005524">
    <property type="term" value="F:ATP binding"/>
    <property type="evidence" value="ECO:0007669"/>
    <property type="project" value="UniProtKB-UniRule"/>
</dbReference>
<keyword evidence="16" id="KW-0406">Ion transport</keyword>
<dbReference type="CDD" id="cd00371">
    <property type="entry name" value="HMA"/>
    <property type="match status" value="2"/>
</dbReference>
<dbReference type="NCBIfam" id="TIGR00003">
    <property type="entry name" value="copper ion binding protein"/>
    <property type="match status" value="2"/>
</dbReference>
<feature type="transmembrane region" description="Helical" evidence="21">
    <location>
        <begin position="718"/>
        <end position="740"/>
    </location>
</feature>
<dbReference type="Gene3D" id="3.30.70.100">
    <property type="match status" value="2"/>
</dbReference>
<dbReference type="InterPro" id="IPR044492">
    <property type="entry name" value="P_typ_ATPase_HD_dom"/>
</dbReference>
<evidence type="ECO:0000256" key="19">
    <source>
        <dbReference type="ARBA" id="ARBA00033239"/>
    </source>
</evidence>
<dbReference type="SFLD" id="SFLDF00027">
    <property type="entry name" value="p-type_atpase"/>
    <property type="match status" value="1"/>
</dbReference>
<dbReference type="Proteomes" id="UP000005309">
    <property type="component" value="Unassembled WGS sequence"/>
</dbReference>
<dbReference type="SUPFAM" id="SSF81665">
    <property type="entry name" value="Calcium ATPase, transmembrane domain M"/>
    <property type="match status" value="1"/>
</dbReference>
<dbReference type="AlphaFoldDB" id="C4V1G9"/>
<dbReference type="GO" id="GO:0043682">
    <property type="term" value="F:P-type divalent copper transporter activity"/>
    <property type="evidence" value="ECO:0007669"/>
    <property type="project" value="TreeGrafter"/>
</dbReference>
<keyword evidence="11 21" id="KW-0067">ATP-binding</keyword>
<dbReference type="Pfam" id="PF00122">
    <property type="entry name" value="E1-E2_ATPase"/>
    <property type="match status" value="1"/>
</dbReference>
<keyword evidence="9 21" id="KW-0547">Nucleotide-binding</keyword>
<keyword evidence="6 21" id="KW-0812">Transmembrane</keyword>
<dbReference type="EC" id="7.2.2.8" evidence="3"/>
<dbReference type="PANTHER" id="PTHR43520:SF8">
    <property type="entry name" value="P-TYPE CU(+) TRANSPORTER"/>
    <property type="match status" value="1"/>
</dbReference>
<evidence type="ECO:0000256" key="8">
    <source>
        <dbReference type="ARBA" id="ARBA00022737"/>
    </source>
</evidence>
<dbReference type="Gene3D" id="3.40.50.1000">
    <property type="entry name" value="HAD superfamily/HAD-like"/>
    <property type="match status" value="1"/>
</dbReference>
<evidence type="ECO:0000256" key="4">
    <source>
        <dbReference type="ARBA" id="ARBA00015102"/>
    </source>
</evidence>
<dbReference type="NCBIfam" id="TIGR01511">
    <property type="entry name" value="ATPase-IB1_Cu"/>
    <property type="match status" value="1"/>
</dbReference>
<dbReference type="OrthoDB" id="9760802at2"/>
<dbReference type="GO" id="GO:0016887">
    <property type="term" value="F:ATP hydrolysis activity"/>
    <property type="evidence" value="ECO:0007669"/>
    <property type="project" value="InterPro"/>
</dbReference>
<feature type="region of interest" description="Disordered" evidence="22">
    <location>
        <begin position="780"/>
        <end position="817"/>
    </location>
</feature>
<organism evidence="24 25">
    <name type="scientific">Selenomonas flueggei ATCC 43531</name>
    <dbReference type="NCBI Taxonomy" id="638302"/>
    <lineage>
        <taxon>Bacteria</taxon>
        <taxon>Bacillati</taxon>
        <taxon>Bacillota</taxon>
        <taxon>Negativicutes</taxon>
        <taxon>Selenomonadales</taxon>
        <taxon>Selenomonadaceae</taxon>
        <taxon>Selenomonas</taxon>
    </lineage>
</organism>
<gene>
    <name evidence="24" type="primary">actP1</name>
    <name evidence="24" type="ORF">HMPREF0908_0363</name>
</gene>
<dbReference type="CDD" id="cd02094">
    <property type="entry name" value="P-type_ATPase_Cu-like"/>
    <property type="match status" value="1"/>
</dbReference>
<dbReference type="NCBIfam" id="TIGR01494">
    <property type="entry name" value="ATPase_P-type"/>
    <property type="match status" value="1"/>
</dbReference>
<dbReference type="SFLD" id="SFLDG00002">
    <property type="entry name" value="C1.7:_P-type_atpase_like"/>
    <property type="match status" value="1"/>
</dbReference>
<keyword evidence="14 21" id="KW-1133">Transmembrane helix</keyword>
<name>C4V1G9_9FIRM</name>
<dbReference type="NCBIfam" id="TIGR01525">
    <property type="entry name" value="ATPase-IB_hvy"/>
    <property type="match status" value="1"/>
</dbReference>
<evidence type="ECO:0000256" key="17">
    <source>
        <dbReference type="ARBA" id="ARBA00023136"/>
    </source>
</evidence>
<dbReference type="InterPro" id="IPR006122">
    <property type="entry name" value="HMA_Cu_ion-bd"/>
</dbReference>
<evidence type="ECO:0000256" key="18">
    <source>
        <dbReference type="ARBA" id="ARBA00029719"/>
    </source>
</evidence>
<feature type="transmembrane region" description="Helical" evidence="21">
    <location>
        <begin position="107"/>
        <end position="127"/>
    </location>
</feature>
<evidence type="ECO:0000256" key="6">
    <source>
        <dbReference type="ARBA" id="ARBA00022692"/>
    </source>
</evidence>
<dbReference type="Pfam" id="PF00403">
    <property type="entry name" value="HMA"/>
    <property type="match status" value="2"/>
</dbReference>
<dbReference type="InterPro" id="IPR023299">
    <property type="entry name" value="ATPase_P-typ_cyto_dom_N"/>
</dbReference>
<dbReference type="InterPro" id="IPR036412">
    <property type="entry name" value="HAD-like_sf"/>
</dbReference>
<sequence>MRKERFNITGMTCSACSARVERTVAKMTGTADVSVNLLTNRMSLTYDENVTSPAAIIAAVEEAGYGASVKGASAAQTAQAAQAAAPQEGNTEDDAAGRAIRAMRTRLLISILFLVPTVAVSMSHTFAAWGIPYAPAFIDIFWGAENALTFALVQFLLILPIMYVNRTYYVNGFRNLLHGAPNMDSLVGIGSMASALFGAFAMLRMSYGLGHGDLALTAEYGTNLYFESAGMIVTLITVGKYLEARAKGQTTDALRALMKLAPQEATVLLDGVELTVPVSSLAAGDTLVVRPGARIPVDGTVTEGTTSVDESAVTGESMPVSKAAGDTVTSGTQNIEGTIRFTATRVGEDTTIRQLIRLVDEAGGSKAPIARLADRVAGVFVPVVIAIALLAGGIWLMMGASLEFAFSITISILVISCPCALGLATPVAIMVGTGRGAAHGILIKSGTALETAGGIDTVLMDKTGTLTEGRPQLTSIRPIGITADELTALAAALEAGSEHPIAAAITAYAAAQGQSIPAAADFHAVFGKGVRARVDGADCAAGNAALLAELGIALPPAIETVRAEMAWRGETALIVVRAGQIVGLLGVRDAEKPTSAAAIAQMKAMGLTPVMLTGDDARTARTIANQLGITEVIAGVLPKDKQEHVKRLQSEGHRVAMIGDGVNDAPALVQADLGIAIGAGTDVAIESADAVLVRSDLLDAVSAIRLSRSVMRNIKENLFWAFFYNVIGIPLAAGVLYPAFGIKLSPMIGAAAMSLSSICVVLNALRLRFFSITKETAERAESAPSAPSITPIDSDGTPDAPSASITNRAAEPAADRKETTIMEKTIHVKGMTCPHCVKHVTKALSGMDGVTDVAVSLEAGTASFKTSRDIPDSEYAAVLDDAGYELG</sequence>
<evidence type="ECO:0000256" key="5">
    <source>
        <dbReference type="ARBA" id="ARBA00022448"/>
    </source>
</evidence>
<keyword evidence="12" id="KW-0460">Magnesium</keyword>
<dbReference type="SUPFAM" id="SSF81653">
    <property type="entry name" value="Calcium ATPase, transduction domain A"/>
    <property type="match status" value="1"/>
</dbReference>
<dbReference type="PROSITE" id="PS01047">
    <property type="entry name" value="HMA_1"/>
    <property type="match status" value="2"/>
</dbReference>
<dbReference type="eggNOG" id="COG2217">
    <property type="taxonomic scope" value="Bacteria"/>
</dbReference>
<dbReference type="SUPFAM" id="SSF56784">
    <property type="entry name" value="HAD-like"/>
    <property type="match status" value="1"/>
</dbReference>
<keyword evidence="7 21" id="KW-0479">Metal-binding</keyword>
<feature type="domain" description="HMA" evidence="23">
    <location>
        <begin position="822"/>
        <end position="887"/>
    </location>
</feature>
<evidence type="ECO:0000313" key="24">
    <source>
        <dbReference type="EMBL" id="EEQ49295.1"/>
    </source>
</evidence>
<evidence type="ECO:0000256" key="3">
    <source>
        <dbReference type="ARBA" id="ARBA00012517"/>
    </source>
</evidence>
<keyword evidence="10" id="KW-0187">Copper transport</keyword>
<dbReference type="FunFam" id="3.30.70.100:FF:000005">
    <property type="entry name" value="Copper-exporting P-type ATPase A"/>
    <property type="match status" value="1"/>
</dbReference>
<accession>C4V1G9</accession>
<dbReference type="Gene3D" id="3.40.1110.10">
    <property type="entry name" value="Calcium-transporting ATPase, cytoplasmic domain N"/>
    <property type="match status" value="1"/>
</dbReference>
<evidence type="ECO:0000256" key="1">
    <source>
        <dbReference type="ARBA" id="ARBA00004651"/>
    </source>
</evidence>
<dbReference type="RefSeq" id="WP_006690627.1">
    <property type="nucleotide sequence ID" value="NZ_GG694007.1"/>
</dbReference>
<dbReference type="InterPro" id="IPR018303">
    <property type="entry name" value="ATPase_P-typ_P_site"/>
</dbReference>
<evidence type="ECO:0000256" key="7">
    <source>
        <dbReference type="ARBA" id="ARBA00022723"/>
    </source>
</evidence>
<dbReference type="InterPro" id="IPR023214">
    <property type="entry name" value="HAD_sf"/>
</dbReference>
<feature type="domain" description="HMA" evidence="23">
    <location>
        <begin position="2"/>
        <end position="68"/>
    </location>
</feature>
<dbReference type="InterPro" id="IPR036163">
    <property type="entry name" value="HMA_dom_sf"/>
</dbReference>
<keyword evidence="15" id="KW-0186">Copper</keyword>
<keyword evidence="5" id="KW-0813">Transport</keyword>
<dbReference type="SUPFAM" id="SSF55008">
    <property type="entry name" value="HMA, heavy metal-associated domain"/>
    <property type="match status" value="2"/>
</dbReference>
<dbReference type="PROSITE" id="PS50846">
    <property type="entry name" value="HMA_2"/>
    <property type="match status" value="2"/>
</dbReference>
<dbReference type="InterPro" id="IPR017969">
    <property type="entry name" value="Heavy-metal-associated_CS"/>
</dbReference>
<evidence type="ECO:0000256" key="22">
    <source>
        <dbReference type="SAM" id="MobiDB-lite"/>
    </source>
</evidence>
<evidence type="ECO:0000256" key="14">
    <source>
        <dbReference type="ARBA" id="ARBA00022989"/>
    </source>
</evidence>
<comment type="subcellular location">
    <subcellularLocation>
        <location evidence="1">Cell membrane</location>
        <topology evidence="1">Multi-pass membrane protein</topology>
    </subcellularLocation>
</comment>
<keyword evidence="17 21" id="KW-0472">Membrane</keyword>
<evidence type="ECO:0000256" key="15">
    <source>
        <dbReference type="ARBA" id="ARBA00023008"/>
    </source>
</evidence>
<dbReference type="InterPro" id="IPR008250">
    <property type="entry name" value="ATPase_P-typ_transduc_dom_A_sf"/>
</dbReference>
<comment type="similarity">
    <text evidence="2 21">Belongs to the cation transport ATPase (P-type) (TC 3.A.3) family. Type IB subfamily.</text>
</comment>
<dbReference type="GO" id="GO:0005507">
    <property type="term" value="F:copper ion binding"/>
    <property type="evidence" value="ECO:0007669"/>
    <property type="project" value="InterPro"/>
</dbReference>
<dbReference type="InterPro" id="IPR059000">
    <property type="entry name" value="ATPase_P-type_domA"/>
</dbReference>